<dbReference type="InParanoid" id="A0A0C3PL77"/>
<sequence>MKDADCAASIKRRCENSCLRNCGKRRNKPIVDDQTHDAYSADPAIPVGRMIQHGINKISIVQQRRPKKQIVLLISFQSCGGQFERPANSGKSKGTNLQ</sequence>
<evidence type="ECO:0000313" key="1">
    <source>
        <dbReference type="EMBL" id="KIO09466.1"/>
    </source>
</evidence>
<keyword evidence="2" id="KW-1185">Reference proteome</keyword>
<dbReference type="EMBL" id="KN831954">
    <property type="protein sequence ID" value="KIO09466.1"/>
    <property type="molecule type" value="Genomic_DNA"/>
</dbReference>
<accession>A0A0C3PL77</accession>
<name>A0A0C3PL77_PISTI</name>
<reference evidence="1 2" key="1">
    <citation type="submission" date="2014-04" db="EMBL/GenBank/DDBJ databases">
        <authorList>
            <consortium name="DOE Joint Genome Institute"/>
            <person name="Kuo A."/>
            <person name="Kohler A."/>
            <person name="Costa M.D."/>
            <person name="Nagy L.G."/>
            <person name="Floudas D."/>
            <person name="Copeland A."/>
            <person name="Barry K.W."/>
            <person name="Cichocki N."/>
            <person name="Veneault-Fourrey C."/>
            <person name="LaButti K."/>
            <person name="Lindquist E.A."/>
            <person name="Lipzen A."/>
            <person name="Lundell T."/>
            <person name="Morin E."/>
            <person name="Murat C."/>
            <person name="Sun H."/>
            <person name="Tunlid A."/>
            <person name="Henrissat B."/>
            <person name="Grigoriev I.V."/>
            <person name="Hibbett D.S."/>
            <person name="Martin F."/>
            <person name="Nordberg H.P."/>
            <person name="Cantor M.N."/>
            <person name="Hua S.X."/>
        </authorList>
    </citation>
    <scope>NUCLEOTIDE SEQUENCE [LARGE SCALE GENOMIC DNA]</scope>
    <source>
        <strain evidence="1 2">Marx 270</strain>
    </source>
</reference>
<protein>
    <submittedName>
        <fullName evidence="1">Uncharacterized protein</fullName>
    </submittedName>
</protein>
<gene>
    <name evidence="1" type="ORF">M404DRAFT_267493</name>
</gene>
<evidence type="ECO:0000313" key="2">
    <source>
        <dbReference type="Proteomes" id="UP000054217"/>
    </source>
</evidence>
<organism evidence="1 2">
    <name type="scientific">Pisolithus tinctorius Marx 270</name>
    <dbReference type="NCBI Taxonomy" id="870435"/>
    <lineage>
        <taxon>Eukaryota</taxon>
        <taxon>Fungi</taxon>
        <taxon>Dikarya</taxon>
        <taxon>Basidiomycota</taxon>
        <taxon>Agaricomycotina</taxon>
        <taxon>Agaricomycetes</taxon>
        <taxon>Agaricomycetidae</taxon>
        <taxon>Boletales</taxon>
        <taxon>Sclerodermatineae</taxon>
        <taxon>Pisolithaceae</taxon>
        <taxon>Pisolithus</taxon>
    </lineage>
</organism>
<dbReference type="HOGENOM" id="CLU_2334491_0_0_1"/>
<reference evidence="2" key="2">
    <citation type="submission" date="2015-01" db="EMBL/GenBank/DDBJ databases">
        <title>Evolutionary Origins and Diversification of the Mycorrhizal Mutualists.</title>
        <authorList>
            <consortium name="DOE Joint Genome Institute"/>
            <consortium name="Mycorrhizal Genomics Consortium"/>
            <person name="Kohler A."/>
            <person name="Kuo A."/>
            <person name="Nagy L.G."/>
            <person name="Floudas D."/>
            <person name="Copeland A."/>
            <person name="Barry K.W."/>
            <person name="Cichocki N."/>
            <person name="Veneault-Fourrey C."/>
            <person name="LaButti K."/>
            <person name="Lindquist E.A."/>
            <person name="Lipzen A."/>
            <person name="Lundell T."/>
            <person name="Morin E."/>
            <person name="Murat C."/>
            <person name="Riley R."/>
            <person name="Ohm R."/>
            <person name="Sun H."/>
            <person name="Tunlid A."/>
            <person name="Henrissat B."/>
            <person name="Grigoriev I.V."/>
            <person name="Hibbett D.S."/>
            <person name="Martin F."/>
        </authorList>
    </citation>
    <scope>NUCLEOTIDE SEQUENCE [LARGE SCALE GENOMIC DNA]</scope>
    <source>
        <strain evidence="2">Marx 270</strain>
    </source>
</reference>
<proteinExistence type="predicted"/>
<dbReference type="AlphaFoldDB" id="A0A0C3PL77"/>
<dbReference type="Proteomes" id="UP000054217">
    <property type="component" value="Unassembled WGS sequence"/>
</dbReference>